<keyword evidence="1" id="KW-0521">NADP</keyword>
<dbReference type="PANTHER" id="PTHR47706:SF1">
    <property type="entry name" value="CIPA-LIKE, PUTATIVE (AFU_ORTHOLOGUE AFUA_1G12460)-RELATED"/>
    <property type="match status" value="1"/>
</dbReference>
<dbReference type="InterPro" id="IPR036291">
    <property type="entry name" value="NAD(P)-bd_dom_sf"/>
</dbReference>
<evidence type="ECO:0000256" key="1">
    <source>
        <dbReference type="ARBA" id="ARBA00022857"/>
    </source>
</evidence>
<dbReference type="CDD" id="cd05259">
    <property type="entry name" value="PCBER_SDR_a"/>
    <property type="match status" value="1"/>
</dbReference>
<name>A0AAN6IA70_9EURO</name>
<feature type="domain" description="NmrA-like" evidence="3">
    <location>
        <begin position="6"/>
        <end position="241"/>
    </location>
</feature>
<accession>A0AAN6IA70</accession>
<dbReference type="InterPro" id="IPR051609">
    <property type="entry name" value="NmrA/Isoflavone_reductase-like"/>
</dbReference>
<dbReference type="Proteomes" id="UP001203852">
    <property type="component" value="Unassembled WGS sequence"/>
</dbReference>
<keyword evidence="2" id="KW-0560">Oxidoreductase</keyword>
<dbReference type="PANTHER" id="PTHR47706">
    <property type="entry name" value="NMRA-LIKE FAMILY PROTEIN"/>
    <property type="match status" value="1"/>
</dbReference>
<dbReference type="InterPro" id="IPR008030">
    <property type="entry name" value="NmrA-like"/>
</dbReference>
<dbReference type="InterPro" id="IPR045312">
    <property type="entry name" value="PCBER-like"/>
</dbReference>
<evidence type="ECO:0000313" key="4">
    <source>
        <dbReference type="EMBL" id="KAI1609998.1"/>
    </source>
</evidence>
<dbReference type="Gene3D" id="3.90.25.10">
    <property type="entry name" value="UDP-galactose 4-epimerase, domain 1"/>
    <property type="match status" value="1"/>
</dbReference>
<evidence type="ECO:0000313" key="5">
    <source>
        <dbReference type="Proteomes" id="UP001203852"/>
    </source>
</evidence>
<reference evidence="4" key="1">
    <citation type="journal article" date="2022" name="bioRxiv">
        <title>Deciphering the potential niche of two novel black yeast fungi from a biological soil crust based on their genomes, phenotypes, and melanin regulation.</title>
        <authorList>
            <consortium name="DOE Joint Genome Institute"/>
            <person name="Carr E.C."/>
            <person name="Barton Q."/>
            <person name="Grambo S."/>
            <person name="Sullivan M."/>
            <person name="Renfro C.M."/>
            <person name="Kuo A."/>
            <person name="Pangilinan J."/>
            <person name="Lipzen A."/>
            <person name="Keymanesh K."/>
            <person name="Savage E."/>
            <person name="Barry K."/>
            <person name="Grigoriev I.V."/>
            <person name="Riekhof W.R."/>
            <person name="Harris S.S."/>
        </authorList>
    </citation>
    <scope>NUCLEOTIDE SEQUENCE</scope>
    <source>
        <strain evidence="4">JF 03-4F</strain>
    </source>
</reference>
<dbReference type="Gene3D" id="3.40.50.720">
    <property type="entry name" value="NAD(P)-binding Rossmann-like Domain"/>
    <property type="match status" value="1"/>
</dbReference>
<organism evidence="4 5">
    <name type="scientific">Exophiala viscosa</name>
    <dbReference type="NCBI Taxonomy" id="2486360"/>
    <lineage>
        <taxon>Eukaryota</taxon>
        <taxon>Fungi</taxon>
        <taxon>Dikarya</taxon>
        <taxon>Ascomycota</taxon>
        <taxon>Pezizomycotina</taxon>
        <taxon>Eurotiomycetes</taxon>
        <taxon>Chaetothyriomycetidae</taxon>
        <taxon>Chaetothyriales</taxon>
        <taxon>Herpotrichiellaceae</taxon>
        <taxon>Exophiala</taxon>
    </lineage>
</organism>
<comment type="caution">
    <text evidence="4">The sequence shown here is derived from an EMBL/GenBank/DDBJ whole genome shotgun (WGS) entry which is preliminary data.</text>
</comment>
<evidence type="ECO:0000256" key="2">
    <source>
        <dbReference type="ARBA" id="ARBA00023002"/>
    </source>
</evidence>
<proteinExistence type="predicted"/>
<dbReference type="AlphaFoldDB" id="A0AAN6IA70"/>
<dbReference type="Pfam" id="PF05368">
    <property type="entry name" value="NmrA"/>
    <property type="match status" value="1"/>
</dbReference>
<gene>
    <name evidence="4" type="ORF">EDD36DRAFT_61861</name>
</gene>
<evidence type="ECO:0000259" key="3">
    <source>
        <dbReference type="Pfam" id="PF05368"/>
    </source>
</evidence>
<dbReference type="GO" id="GO:0016491">
    <property type="term" value="F:oxidoreductase activity"/>
    <property type="evidence" value="ECO:0007669"/>
    <property type="project" value="UniProtKB-KW"/>
</dbReference>
<protein>
    <submittedName>
        <fullName evidence="4">Oxidoreductase CipA-like protein</fullName>
    </submittedName>
</protein>
<dbReference type="EMBL" id="MU404359">
    <property type="protein sequence ID" value="KAI1609998.1"/>
    <property type="molecule type" value="Genomic_DNA"/>
</dbReference>
<keyword evidence="5" id="KW-1185">Reference proteome</keyword>
<sequence length="305" mass="32515">MVVLRKVVQVGATGNLGAAVLESLISTPSLEVTVLSREGSSSRPVRPEEVNVITADYGSVDSLSAAFQGADVVVVTVGASGLASQARMIEAAIRARVRRFIPSEFGADTLHEKARGLPVYRAKVETLNLLKAKAAEGLIEWTAVFGGPFLDWGLSRGLFGFEPAAADATFFDGGSTQVSTSRLTDIGQAIVGILQNPSKTANIPIYIQSTCTSQKQLLELAERTLGKKYKVTNVSTEQMEKAALEKMKQGDMSGMRAFLVRAIFAPDYGCNFTARLANDLVGVKELSPTDLAALVDETLRQTGQS</sequence>
<dbReference type="SUPFAM" id="SSF51735">
    <property type="entry name" value="NAD(P)-binding Rossmann-fold domains"/>
    <property type="match status" value="1"/>
</dbReference>